<evidence type="ECO:0000313" key="2">
    <source>
        <dbReference type="EMBL" id="OBY51418.1"/>
    </source>
</evidence>
<feature type="domain" description="PRD" evidence="1">
    <location>
        <begin position="15"/>
        <end position="121"/>
    </location>
</feature>
<organism evidence="3 5">
    <name type="scientific">Aggregatibacter aphrophilus</name>
    <name type="common">Haemophilus aphrophilus</name>
    <dbReference type="NCBI Taxonomy" id="732"/>
    <lineage>
        <taxon>Bacteria</taxon>
        <taxon>Pseudomonadati</taxon>
        <taxon>Pseudomonadota</taxon>
        <taxon>Gammaproteobacteria</taxon>
        <taxon>Pasteurellales</taxon>
        <taxon>Pasteurellaceae</taxon>
        <taxon>Aggregatibacter</taxon>
    </lineage>
</organism>
<dbReference type="EMBL" id="UFSP01000001">
    <property type="protein sequence ID" value="SSY94975.1"/>
    <property type="molecule type" value="Genomic_DNA"/>
</dbReference>
<dbReference type="SUPFAM" id="SSF63520">
    <property type="entry name" value="PTS-regulatory domain, PRD"/>
    <property type="match status" value="1"/>
</dbReference>
<name>A0A336N4N3_AGGAP</name>
<reference evidence="3 5" key="2">
    <citation type="submission" date="2018-06" db="EMBL/GenBank/DDBJ databases">
        <authorList>
            <consortium name="Pathogen Informatics"/>
            <person name="Doyle S."/>
        </authorList>
    </citation>
    <scope>NUCLEOTIDE SEQUENCE [LARGE SCALE GENOMIC DNA]</scope>
    <source>
        <strain evidence="3 5">NCTC5908</strain>
    </source>
</reference>
<dbReference type="Proteomes" id="UP000092746">
    <property type="component" value="Unassembled WGS sequence"/>
</dbReference>
<evidence type="ECO:0000313" key="3">
    <source>
        <dbReference type="EMBL" id="SSY94975.1"/>
    </source>
</evidence>
<gene>
    <name evidence="2" type="ORF">BBB52_07420</name>
    <name evidence="3" type="ORF">NCTC5908_01117</name>
</gene>
<dbReference type="Pfam" id="PF00874">
    <property type="entry name" value="PRD"/>
    <property type="match status" value="1"/>
</dbReference>
<evidence type="ECO:0000313" key="5">
    <source>
        <dbReference type="Proteomes" id="UP000253728"/>
    </source>
</evidence>
<accession>A0A336N4N3</accession>
<sequence length="126" mass="14929">MDIQQRLWAFQMRELIDEHIVDTVLNVRQHLQRHWQVDVETEQVKMMLVHIASALGRIKRGHRASPLYADFLAEIQSAVIFPQVLIIHQYVLELMPHNIPEEEQTYFLANVYGLVLDQPHVLERLR</sequence>
<dbReference type="PROSITE" id="PS51372">
    <property type="entry name" value="PRD_2"/>
    <property type="match status" value="1"/>
</dbReference>
<dbReference type="Gene3D" id="1.10.1790.10">
    <property type="entry name" value="PRD domain"/>
    <property type="match status" value="1"/>
</dbReference>
<dbReference type="GeneID" id="49634903"/>
<proteinExistence type="predicted"/>
<dbReference type="Proteomes" id="UP000253728">
    <property type="component" value="Unassembled WGS sequence"/>
</dbReference>
<dbReference type="RefSeq" id="WP_005703487.1">
    <property type="nucleotide sequence ID" value="NZ_CAUUMV010000007.1"/>
</dbReference>
<dbReference type="AlphaFoldDB" id="A0A336N4N3"/>
<dbReference type="GO" id="GO:0006355">
    <property type="term" value="P:regulation of DNA-templated transcription"/>
    <property type="evidence" value="ECO:0007669"/>
    <property type="project" value="InterPro"/>
</dbReference>
<dbReference type="EMBL" id="MAQE01000014">
    <property type="protein sequence ID" value="OBY51418.1"/>
    <property type="molecule type" value="Genomic_DNA"/>
</dbReference>
<protein>
    <recommendedName>
        <fullName evidence="1">PRD domain-containing protein</fullName>
    </recommendedName>
</protein>
<evidence type="ECO:0000313" key="4">
    <source>
        <dbReference type="Proteomes" id="UP000092746"/>
    </source>
</evidence>
<dbReference type="InterPro" id="IPR011608">
    <property type="entry name" value="PRD"/>
</dbReference>
<dbReference type="STRING" id="732.ADJ80_02180"/>
<evidence type="ECO:0000259" key="1">
    <source>
        <dbReference type="PROSITE" id="PS51372"/>
    </source>
</evidence>
<dbReference type="InterPro" id="IPR036634">
    <property type="entry name" value="PRD_sf"/>
</dbReference>
<reference evidence="2 4" key="1">
    <citation type="submission" date="2016-06" db="EMBL/GenBank/DDBJ databases">
        <title>Simultaneous identification of Haemophilus influenzae and Haemophilus haemolyticus using TaqMan real-time PCR.</title>
        <authorList>
            <person name="Price E.P."/>
            <person name="Sarovich D.S."/>
            <person name="Harris T."/>
            <person name="Spargo J.C."/>
            <person name="Nosworthy E."/>
            <person name="Beissbarth J."/>
            <person name="Smith-Vaughan H."/>
        </authorList>
    </citation>
    <scope>NUCLEOTIDE SEQUENCE [LARGE SCALE GENOMIC DNA]</scope>
    <source>
        <strain evidence="2 4">ATCC 7901</strain>
    </source>
</reference>